<feature type="region of interest" description="Disordered" evidence="2">
    <location>
        <begin position="582"/>
        <end position="604"/>
    </location>
</feature>
<dbReference type="Gene3D" id="1.20.5.340">
    <property type="match status" value="1"/>
</dbReference>
<protein>
    <recommendedName>
        <fullName evidence="3">Myosin tail domain-containing protein</fullName>
    </recommendedName>
</protein>
<sequence>MELYFGEYQHVQQEYGVHLRLASDETRKSRNPQHAKAGSYGVSIRVQGIDGHPYIVLNNTEQCLAGTSFSENGPSFPAPMLNSLPLHPSKGSVVEENSAEELQLPENPYAPPGPARNLKQPSLSEGKNGALERKEEPRKASPVLNFQRHPELLQPYDPEKNELSLKNHQPPETSWLKALREEGTNSKKAWTCMPKPSHSQPTSPPSEDPARSSVKAIRLCSSVVIDDPQKQTSVCVNVQSCSKEGLAEEALAPSGRPLPTPSLQAHPEAKRTRPDVLPFRRQDSAGPVLDGARSRRSSSSSTTPTSANSLYRFLLDDQECAIHADNVNRHENRRYIPFLPGTGRDIDTGSIPGVDQLIEKFDQKPGMQRRGRSGKRNRINPEDRKRSRSVDSAFPFGLQGNSEYLTEFSRNLGKSSEHLLRPSQLCPQRAQETRGRQGGGRAFARLLGAQPRPPLQNKDGKVPENKGAQESPTGRTSSLPAQSKKEEEVKTATATLMLQNRALATSPDSGTKRISVKTFTSTSNTQATPDLLKGQEELTQQTNEETAKQILYSYLKEGSTDNDDATKRKVNLVFEKIQTLKSRAAGSTQGNNQASNSSSEVKDLLEQKNKLTTEVAELQTQLQLEVKNQQNIKEERDRMKADLEVLQSQHDSKVEESTALQRQLEESEGALRRHLEELFQVKMEREQHQTEIRDLQDQLSEMHDELDSAKQSEDREKGALIEELLQAKQDLQHLLIAKEEQEDLLRKRERELTALKGALKEEVSSHDREMDKLKEQYDAELLALRESVEEATKNVEVLASRSSTAEQTQLGAEMRVKALQEENEELRGSVEELECTVARLQRQLADLQDDEARAKETLKKCEGETRQLEEALLHARKEEKEATSAKRALQTELEEAQRNLSRATQEQKQLSERLKDETEQKEQLRRLKNEMENERWHLDKTIEKLQKEMADIVEVSRTSTLELQNQLDEYKEKNRRELAEMQRQLKEKTLEAEKSRLTAMKLQDEMRLMEEELRDYQRAQEEALTKRQLLEQTLKDLEYELEAKSHLKDDRGRLVKQMEDKVSQLEMELEEERNNSDLLSERITRSREQMEQMRNELLQERAMKQDLECDKISLERQNKDLKSRIIHLEGSYRSSKEGLVVQLEARIAELEDRLESEERDRASLQLSNRRLERKVKELVMQVDDEHLSLTDQKDQLSLRLKAMKRQVEEAEEEIDRLESSKKKLQRELEEQMDVNEQLQGQLNSMKKDLRLKKLPSKVLDDVDDDDDLSTDGGSLYEAPLSYTFPKDSTVVSQI</sequence>
<dbReference type="EMBL" id="OX459942">
    <property type="protein sequence ID" value="CAI9176885.1"/>
    <property type="molecule type" value="Genomic_DNA"/>
</dbReference>
<dbReference type="Pfam" id="PF01576">
    <property type="entry name" value="Myosin_tail_1"/>
    <property type="match status" value="1"/>
</dbReference>
<feature type="compositionally biased region" description="Low complexity" evidence="2">
    <location>
        <begin position="297"/>
        <end position="306"/>
    </location>
</feature>
<gene>
    <name evidence="4" type="ORF">MRATA1EN1_LOCUS25847</name>
</gene>
<dbReference type="InterPro" id="IPR002928">
    <property type="entry name" value="Myosin_tail"/>
</dbReference>
<evidence type="ECO:0000256" key="1">
    <source>
        <dbReference type="ARBA" id="ARBA00023054"/>
    </source>
</evidence>
<feature type="region of interest" description="Disordered" evidence="2">
    <location>
        <begin position="896"/>
        <end position="922"/>
    </location>
</feature>
<feature type="compositionally biased region" description="Polar residues" evidence="2">
    <location>
        <begin position="898"/>
        <end position="908"/>
    </location>
</feature>
<keyword evidence="5" id="KW-1185">Reference proteome</keyword>
<feature type="compositionally biased region" description="Basic and acidic residues" evidence="2">
    <location>
        <begin position="130"/>
        <end position="139"/>
    </location>
</feature>
<accession>A0ABN8ZTX0</accession>
<keyword evidence="1" id="KW-0175">Coiled coil</keyword>
<feature type="region of interest" description="Disordered" evidence="2">
    <location>
        <begin position="416"/>
        <end position="487"/>
    </location>
</feature>
<organism evidence="4 5">
    <name type="scientific">Rangifer tarandus platyrhynchus</name>
    <name type="common">Svalbard reindeer</name>
    <dbReference type="NCBI Taxonomy" id="3082113"/>
    <lineage>
        <taxon>Eukaryota</taxon>
        <taxon>Metazoa</taxon>
        <taxon>Chordata</taxon>
        <taxon>Craniata</taxon>
        <taxon>Vertebrata</taxon>
        <taxon>Euteleostomi</taxon>
        <taxon>Mammalia</taxon>
        <taxon>Eutheria</taxon>
        <taxon>Laurasiatheria</taxon>
        <taxon>Artiodactyla</taxon>
        <taxon>Ruminantia</taxon>
        <taxon>Pecora</taxon>
        <taxon>Cervidae</taxon>
        <taxon>Odocoileinae</taxon>
        <taxon>Rangifer</taxon>
    </lineage>
</organism>
<feature type="compositionally biased region" description="Basic and acidic residues" evidence="2">
    <location>
        <begin position="909"/>
        <end position="922"/>
    </location>
</feature>
<evidence type="ECO:0000313" key="5">
    <source>
        <dbReference type="Proteomes" id="UP001176941"/>
    </source>
</evidence>
<dbReference type="PANTHER" id="PTHR46349">
    <property type="entry name" value="CINGULIN-LIKE PROTEIN 1-RELATED"/>
    <property type="match status" value="1"/>
</dbReference>
<name>A0ABN8ZTX0_RANTA</name>
<feature type="region of interest" description="Disordered" evidence="2">
    <location>
        <begin position="248"/>
        <end position="306"/>
    </location>
</feature>
<dbReference type="Proteomes" id="UP001176941">
    <property type="component" value="Chromosome 6"/>
</dbReference>
<feature type="region of interest" description="Disordered" evidence="2">
    <location>
        <begin position="364"/>
        <end position="396"/>
    </location>
</feature>
<feature type="compositionally biased region" description="Basic residues" evidence="2">
    <location>
        <begin position="367"/>
        <end position="378"/>
    </location>
</feature>
<feature type="compositionally biased region" description="Polar residues" evidence="2">
    <location>
        <begin position="582"/>
        <end position="599"/>
    </location>
</feature>
<evidence type="ECO:0000313" key="4">
    <source>
        <dbReference type="EMBL" id="CAI9176885.1"/>
    </source>
</evidence>
<feature type="region of interest" description="Disordered" evidence="2">
    <location>
        <begin position="186"/>
        <end position="213"/>
    </location>
</feature>
<evidence type="ECO:0000256" key="2">
    <source>
        <dbReference type="SAM" id="MobiDB-lite"/>
    </source>
</evidence>
<evidence type="ECO:0000259" key="3">
    <source>
        <dbReference type="Pfam" id="PF01576"/>
    </source>
</evidence>
<reference evidence="4" key="1">
    <citation type="submission" date="2023-04" db="EMBL/GenBank/DDBJ databases">
        <authorList>
            <consortium name="ELIXIR-Norway"/>
        </authorList>
    </citation>
    <scope>NUCLEOTIDE SEQUENCE [LARGE SCALE GENOMIC DNA]</scope>
</reference>
<feature type="region of interest" description="Disordered" evidence="2">
    <location>
        <begin position="80"/>
        <end position="149"/>
    </location>
</feature>
<feature type="compositionally biased region" description="Basic and acidic residues" evidence="2">
    <location>
        <begin position="267"/>
        <end position="283"/>
    </location>
</feature>
<feature type="domain" description="Myosin tail" evidence="3">
    <location>
        <begin position="1009"/>
        <end position="1248"/>
    </location>
</feature>
<feature type="compositionally biased region" description="Basic and acidic residues" evidence="2">
    <location>
        <begin position="379"/>
        <end position="389"/>
    </location>
</feature>
<feature type="region of interest" description="Disordered" evidence="2">
    <location>
        <begin position="1254"/>
        <end position="1279"/>
    </location>
</feature>
<proteinExistence type="predicted"/>
<feature type="compositionally biased region" description="Polar residues" evidence="2">
    <location>
        <begin position="468"/>
        <end position="481"/>
    </location>
</feature>
<dbReference type="PANTHER" id="PTHR46349:SF2">
    <property type="entry name" value="CINGULIN-LIKE PROTEIN 1"/>
    <property type="match status" value="1"/>
</dbReference>